<sequence>MQITTFKGFKQDLTCRGFQFEIGKTFEHEGKVRACSSGFHSCEYPLDCFSYYPPAESRYAEAVAEGDVSREDGGDSKIASASITIKAELSVHQLVTRAIEWIWHRVDRSLEQQVMTGDYSAASNTGDYSAASNTGYQSAASNTGNRSAASNTGDYSAASNTGDYSAASNTGYQSAASNTGYQSAASNTGDYSAASNTGYQSAASNTGNRSAASNTGNRSAASNTGNRSAASNTGDYSAASNTGNRSAASNTGDYSAASNTGDYSAAEVSGSHSVAAAFGIESKARASENSAIVLCYRNDEGELIHIRASKVGDNGVKPDTWYTLNKDCQFVEIEE</sequence>
<dbReference type="InterPro" id="IPR056083">
    <property type="entry name" value="DUF7666"/>
</dbReference>
<dbReference type="AlphaFoldDB" id="A0A759NR10"/>
<feature type="region of interest" description="Disordered" evidence="1">
    <location>
        <begin position="134"/>
        <end position="156"/>
    </location>
</feature>
<reference evidence="3" key="1">
    <citation type="journal article" date="2018" name="Genome Biol.">
        <title>SKESA: strategic k-mer extension for scrupulous assemblies.</title>
        <authorList>
            <person name="Souvorov A."/>
            <person name="Agarwala R."/>
            <person name="Lipman D.J."/>
        </authorList>
    </citation>
    <scope>NUCLEOTIDE SEQUENCE</scope>
    <source>
        <strain evidence="3">MA.CK_98/00002963</strain>
    </source>
</reference>
<name>A0A759NR10_SALER</name>
<accession>A0A759NR10</accession>
<evidence type="ECO:0000259" key="2">
    <source>
        <dbReference type="Pfam" id="PF24703"/>
    </source>
</evidence>
<evidence type="ECO:0000313" key="3">
    <source>
        <dbReference type="EMBL" id="HAG2010267.1"/>
    </source>
</evidence>
<proteinExistence type="predicted"/>
<feature type="region of interest" description="Disordered" evidence="1">
    <location>
        <begin position="171"/>
        <end position="256"/>
    </location>
</feature>
<protein>
    <recommendedName>
        <fullName evidence="2">DUF7666 domain-containing protein</fullName>
    </recommendedName>
</protein>
<evidence type="ECO:0000256" key="1">
    <source>
        <dbReference type="SAM" id="MobiDB-lite"/>
    </source>
</evidence>
<organism evidence="3">
    <name type="scientific">Salmonella enterica</name>
    <name type="common">Salmonella choleraesuis</name>
    <dbReference type="NCBI Taxonomy" id="28901"/>
    <lineage>
        <taxon>Bacteria</taxon>
        <taxon>Pseudomonadati</taxon>
        <taxon>Pseudomonadota</taxon>
        <taxon>Gammaproteobacteria</taxon>
        <taxon>Enterobacterales</taxon>
        <taxon>Enterobacteriaceae</taxon>
        <taxon>Salmonella</taxon>
    </lineage>
</organism>
<comment type="caution">
    <text evidence="3">The sequence shown here is derived from an EMBL/GenBank/DDBJ whole genome shotgun (WGS) entry which is preliminary data.</text>
</comment>
<dbReference type="Pfam" id="PF24703">
    <property type="entry name" value="DUF7666"/>
    <property type="match status" value="1"/>
</dbReference>
<gene>
    <name evidence="3" type="ORF">G8O32_002513</name>
</gene>
<dbReference type="EMBL" id="DAAXPK010000003">
    <property type="protein sequence ID" value="HAG2010267.1"/>
    <property type="molecule type" value="Genomic_DNA"/>
</dbReference>
<reference evidence="3" key="2">
    <citation type="submission" date="2020-02" db="EMBL/GenBank/DDBJ databases">
        <authorList>
            <consortium name="NCBI Pathogen Detection Project"/>
        </authorList>
    </citation>
    <scope>NUCLEOTIDE SEQUENCE</scope>
    <source>
        <strain evidence="3">MA.CK_98/00002963</strain>
    </source>
</reference>
<feature type="domain" description="DUF7666" evidence="2">
    <location>
        <begin position="3"/>
        <end position="96"/>
    </location>
</feature>